<dbReference type="Proteomes" id="UP000694383">
    <property type="component" value="Unplaced"/>
</dbReference>
<evidence type="ECO:0000313" key="2">
    <source>
        <dbReference type="Proteomes" id="UP000694383"/>
    </source>
</evidence>
<organism evidence="1 2">
    <name type="scientific">Oryzias sinensis</name>
    <name type="common">Chinese medaka</name>
    <dbReference type="NCBI Taxonomy" id="183150"/>
    <lineage>
        <taxon>Eukaryota</taxon>
        <taxon>Metazoa</taxon>
        <taxon>Chordata</taxon>
        <taxon>Craniata</taxon>
        <taxon>Vertebrata</taxon>
        <taxon>Euteleostomi</taxon>
        <taxon>Actinopterygii</taxon>
        <taxon>Neopterygii</taxon>
        <taxon>Teleostei</taxon>
        <taxon>Neoteleostei</taxon>
        <taxon>Acanthomorphata</taxon>
        <taxon>Ovalentaria</taxon>
        <taxon>Atherinomorphae</taxon>
        <taxon>Beloniformes</taxon>
        <taxon>Adrianichthyidae</taxon>
        <taxon>Oryziinae</taxon>
        <taxon>Oryzias</taxon>
    </lineage>
</organism>
<reference evidence="1" key="2">
    <citation type="submission" date="2025-09" db="UniProtKB">
        <authorList>
            <consortium name="Ensembl"/>
        </authorList>
    </citation>
    <scope>IDENTIFICATION</scope>
</reference>
<reference evidence="1" key="1">
    <citation type="submission" date="2025-08" db="UniProtKB">
        <authorList>
            <consortium name="Ensembl"/>
        </authorList>
    </citation>
    <scope>IDENTIFICATION</scope>
</reference>
<dbReference type="Ensembl" id="ENSOSIT00000053253.1">
    <property type="protein sequence ID" value="ENSOSIP00000050711.1"/>
    <property type="gene ID" value="ENSOSIG00000023601.1"/>
</dbReference>
<evidence type="ECO:0000313" key="1">
    <source>
        <dbReference type="Ensembl" id="ENSOSIP00000050711.1"/>
    </source>
</evidence>
<accession>A0A8C8A6Y2</accession>
<name>A0A8C8A6Y2_9TELE</name>
<dbReference type="AlphaFoldDB" id="A0A8C8A6Y2"/>
<keyword evidence="2" id="KW-1185">Reference proteome</keyword>
<sequence>TDPEEGLSLGLRGLVGDSKPLTRSGREHKCGEHIWNFNFNFILNASACTCV</sequence>
<protein>
    <submittedName>
        <fullName evidence="1">Uncharacterized protein</fullName>
    </submittedName>
</protein>
<proteinExistence type="predicted"/>